<dbReference type="PIRSF" id="PIRSF003101">
    <property type="entry name" value="FtsA"/>
    <property type="match status" value="1"/>
</dbReference>
<protein>
    <recommendedName>
        <fullName evidence="5 6">Cell division protein FtsA</fullName>
    </recommendedName>
</protein>
<evidence type="ECO:0000256" key="5">
    <source>
        <dbReference type="HAMAP-Rule" id="MF_02033"/>
    </source>
</evidence>
<evidence type="ECO:0000313" key="9">
    <source>
        <dbReference type="Proteomes" id="UP001499951"/>
    </source>
</evidence>
<dbReference type="InterPro" id="IPR043129">
    <property type="entry name" value="ATPase_NBD"/>
</dbReference>
<dbReference type="Pfam" id="PF02491">
    <property type="entry name" value="SHS2_FTSA"/>
    <property type="match status" value="1"/>
</dbReference>
<evidence type="ECO:0000256" key="3">
    <source>
        <dbReference type="ARBA" id="ARBA00023136"/>
    </source>
</evidence>
<evidence type="ECO:0000256" key="1">
    <source>
        <dbReference type="ARBA" id="ARBA00022475"/>
    </source>
</evidence>
<comment type="caution">
    <text evidence="8">The sequence shown here is derived from an EMBL/GenBank/DDBJ whole genome shotgun (WGS) entry which is preliminary data.</text>
</comment>
<reference evidence="9" key="1">
    <citation type="journal article" date="2019" name="Int. J. Syst. Evol. Microbiol.">
        <title>The Global Catalogue of Microorganisms (GCM) 10K type strain sequencing project: providing services to taxonomists for standard genome sequencing and annotation.</title>
        <authorList>
            <consortium name="The Broad Institute Genomics Platform"/>
            <consortium name="The Broad Institute Genome Sequencing Center for Infectious Disease"/>
            <person name="Wu L."/>
            <person name="Ma J."/>
        </authorList>
    </citation>
    <scope>NUCLEOTIDE SEQUENCE [LARGE SCALE GENOMIC DNA]</scope>
    <source>
        <strain evidence="9">JCM 15089</strain>
    </source>
</reference>
<accession>A0ABP3PFK5</accession>
<dbReference type="InterPro" id="IPR020823">
    <property type="entry name" value="Cell_div_FtsA"/>
</dbReference>
<keyword evidence="2 5" id="KW-0132">Cell division</keyword>
<evidence type="ECO:0000259" key="7">
    <source>
        <dbReference type="SMART" id="SM00842"/>
    </source>
</evidence>
<dbReference type="CDD" id="cd24048">
    <property type="entry name" value="ASKHA_NBD_FtsA"/>
    <property type="match status" value="1"/>
</dbReference>
<organism evidence="8 9">
    <name type="scientific">Rhizomicrobium electricum</name>
    <dbReference type="NCBI Taxonomy" id="480070"/>
    <lineage>
        <taxon>Bacteria</taxon>
        <taxon>Pseudomonadati</taxon>
        <taxon>Pseudomonadota</taxon>
        <taxon>Alphaproteobacteria</taxon>
        <taxon>Micropepsales</taxon>
        <taxon>Micropepsaceae</taxon>
        <taxon>Rhizomicrobium</taxon>
    </lineage>
</organism>
<dbReference type="PANTHER" id="PTHR32432">
    <property type="entry name" value="CELL DIVISION PROTEIN FTSA-RELATED"/>
    <property type="match status" value="1"/>
</dbReference>
<evidence type="ECO:0000256" key="6">
    <source>
        <dbReference type="PIRNR" id="PIRNR003101"/>
    </source>
</evidence>
<dbReference type="Pfam" id="PF14450">
    <property type="entry name" value="FtsA"/>
    <property type="match status" value="1"/>
</dbReference>
<keyword evidence="4 5" id="KW-0131">Cell cycle</keyword>
<comment type="subcellular location">
    <subcellularLocation>
        <location evidence="5">Cell membrane</location>
        <topology evidence="5">Peripheral membrane protein</topology>
        <orientation evidence="5">Cytoplasmic side</orientation>
    </subcellularLocation>
    <text evidence="5">Localizes to the Z ring in an FtsZ-dependent manner. Targeted to the membrane through a conserved C-terminal amphipathic helix.</text>
</comment>
<dbReference type="GO" id="GO:0051301">
    <property type="term" value="P:cell division"/>
    <property type="evidence" value="ECO:0007669"/>
    <property type="project" value="UniProtKB-KW"/>
</dbReference>
<name>A0ABP3PFK5_9PROT</name>
<keyword evidence="3 5" id="KW-0472">Membrane</keyword>
<dbReference type="InterPro" id="IPR050696">
    <property type="entry name" value="FtsA/MreB"/>
</dbReference>
<evidence type="ECO:0000313" key="8">
    <source>
        <dbReference type="EMBL" id="GAA0566153.1"/>
    </source>
</evidence>
<dbReference type="Proteomes" id="UP001499951">
    <property type="component" value="Unassembled WGS sequence"/>
</dbReference>
<dbReference type="Gene3D" id="3.30.420.40">
    <property type="match status" value="1"/>
</dbReference>
<dbReference type="SMART" id="SM00842">
    <property type="entry name" value="FtsA"/>
    <property type="match status" value="1"/>
</dbReference>
<dbReference type="PANTHER" id="PTHR32432:SF4">
    <property type="entry name" value="CELL DIVISION PROTEIN FTSA"/>
    <property type="match status" value="1"/>
</dbReference>
<comment type="function">
    <text evidence="5 6">Cell division protein that is involved in the assembly of the Z ring. May serve as a membrane anchor for the Z ring.</text>
</comment>
<sequence>MGETVRMRAGEGMPAYRTGLVAVLDVGSTKTVCLIARCEPGQIKVVGTALRETRGLRGGTVMEMTAVEESIRDCVAAAENIADARIQNVLLSVNCGSPASITARAVMALDGAEVTDDILRQLLAEGRARCQLDGHVVIQSMPTSYVVDESLGVRDPSGMVGQRIGVSMHAVAVKPTALANLRLAVERCHLNVAASLFAPYASGLSVLTDDEKLLGCTILDMGGGCTSIAVFLEGHLVHADVVPIGGQAVTNDLAVMLSSPVAAAERAKVLYGAALGDLESGADVVSVPQMGEENEEGDLRVPRSMLTRIIQARLEETFGEVQKRLRDSGYDVAAGRRLVLTGGASQLAGARELAARVLNKQVRVGRPRPQSGMPASSAGPDYATAIGLLMAGATMPPEVLNPELALQREENGTKGWLSRLTGGLIG</sequence>
<proteinExistence type="inferred from homology"/>
<keyword evidence="1 5" id="KW-1003">Cell membrane</keyword>
<dbReference type="EMBL" id="BAAADD010000003">
    <property type="protein sequence ID" value="GAA0566153.1"/>
    <property type="molecule type" value="Genomic_DNA"/>
</dbReference>
<comment type="subunit">
    <text evidence="5">Self-interacts. Interacts with FtsZ.</text>
</comment>
<keyword evidence="9" id="KW-1185">Reference proteome</keyword>
<evidence type="ECO:0000256" key="4">
    <source>
        <dbReference type="ARBA" id="ARBA00023306"/>
    </source>
</evidence>
<dbReference type="RefSeq" id="WP_166933306.1">
    <property type="nucleotide sequence ID" value="NZ_BAAADD010000003.1"/>
</dbReference>
<gene>
    <name evidence="5 8" type="primary">ftsA</name>
    <name evidence="8" type="ORF">GCM10008942_13220</name>
</gene>
<comment type="similarity">
    <text evidence="5 6">Belongs to the FtsA/MreB family.</text>
</comment>
<dbReference type="NCBIfam" id="TIGR01174">
    <property type="entry name" value="ftsA"/>
    <property type="match status" value="1"/>
</dbReference>
<dbReference type="Gene3D" id="3.30.1490.110">
    <property type="match status" value="1"/>
</dbReference>
<dbReference type="InterPro" id="IPR003494">
    <property type="entry name" value="SHS2_FtsA"/>
</dbReference>
<dbReference type="HAMAP" id="MF_02033">
    <property type="entry name" value="FtsA"/>
    <property type="match status" value="1"/>
</dbReference>
<feature type="domain" description="SHS2" evidence="7">
    <location>
        <begin position="21"/>
        <end position="206"/>
    </location>
</feature>
<evidence type="ECO:0000256" key="2">
    <source>
        <dbReference type="ARBA" id="ARBA00022618"/>
    </source>
</evidence>
<dbReference type="SUPFAM" id="SSF53067">
    <property type="entry name" value="Actin-like ATPase domain"/>
    <property type="match status" value="2"/>
</dbReference>